<accession>A0ABQ6NGM8</accession>
<dbReference type="Proteomes" id="UP001285921">
    <property type="component" value="Unassembled WGS sequence"/>
</dbReference>
<reference evidence="1 2" key="1">
    <citation type="submission" date="2023-05" db="EMBL/GenBank/DDBJ databases">
        <title>Draft genome of Paenibacillus sp. CCS26.</title>
        <authorList>
            <person name="Akita H."/>
            <person name="Shinto Y."/>
            <person name="Kimura Z."/>
        </authorList>
    </citation>
    <scope>NUCLEOTIDE SEQUENCE [LARGE SCALE GENOMIC DNA]</scope>
    <source>
        <strain evidence="1 2">CCS26</strain>
    </source>
</reference>
<keyword evidence="2" id="KW-1185">Reference proteome</keyword>
<evidence type="ECO:0000313" key="1">
    <source>
        <dbReference type="EMBL" id="GMK43639.1"/>
    </source>
</evidence>
<dbReference type="RefSeq" id="WP_317978866.1">
    <property type="nucleotide sequence ID" value="NZ_BTCL01000002.1"/>
</dbReference>
<gene>
    <name evidence="1" type="ORF">PghCCS26_07660</name>
</gene>
<dbReference type="EMBL" id="BTCL01000002">
    <property type="protein sequence ID" value="GMK43639.1"/>
    <property type="molecule type" value="Genomic_DNA"/>
</dbReference>
<dbReference type="Gene3D" id="3.40.50.2000">
    <property type="entry name" value="Glycogen Phosphorylase B"/>
    <property type="match status" value="1"/>
</dbReference>
<evidence type="ECO:0008006" key="3">
    <source>
        <dbReference type="Google" id="ProtNLM"/>
    </source>
</evidence>
<evidence type="ECO:0000313" key="2">
    <source>
        <dbReference type="Proteomes" id="UP001285921"/>
    </source>
</evidence>
<dbReference type="SUPFAM" id="SSF53756">
    <property type="entry name" value="UDP-Glycosyltransferase/glycogen phosphorylase"/>
    <property type="match status" value="1"/>
</dbReference>
<protein>
    <recommendedName>
        <fullName evidence="3">Glycosyltransferase</fullName>
    </recommendedName>
</protein>
<sequence length="433" mass="48849">MKVAILTMFNGLSKTYSLVSVVEEHLHMLLGGGADVKVLVSQDCPDSERYGIYSDERIEWVKITNRLHGKQIHWVDYAQPAGRVHSSFFEEAEVIADSLCEALSDAEVVFLHDILYQGWHLVHNIAVRQVQARLPRLRFLAMTHSYPAVRPQRMDWPLSARFLPMPNTTYLYPAESGLPALAEQYKVPLERCRAIPNSLNLFGEMGEEVQRLGSRTDLLSPDILAVYPGRLTPGKQMEKAAALLGAIGSVSGKRVKMIFCDFPSLDIEPAVYKRIIRSEGEKYGLGGEELVFTSDLGWPDGFPHSGVMDLFTLSNLFLCTSYSESFGLIVLEAASRGNLLVLNQAVPALEELGNRLQAYFMRWNAKGFGMDTRETYLPSEEAYLREHADRIASLIGNNPVIQAKTIIRRQYNPTWIWENRLKPLIEQRPIEGH</sequence>
<organism evidence="1 2">
    <name type="scientific">Paenibacillus glycanilyticus</name>
    <dbReference type="NCBI Taxonomy" id="126569"/>
    <lineage>
        <taxon>Bacteria</taxon>
        <taxon>Bacillati</taxon>
        <taxon>Bacillota</taxon>
        <taxon>Bacilli</taxon>
        <taxon>Bacillales</taxon>
        <taxon>Paenibacillaceae</taxon>
        <taxon>Paenibacillus</taxon>
    </lineage>
</organism>
<proteinExistence type="predicted"/>
<name>A0ABQ6NGM8_9BACL</name>
<comment type="caution">
    <text evidence="1">The sequence shown here is derived from an EMBL/GenBank/DDBJ whole genome shotgun (WGS) entry which is preliminary data.</text>
</comment>